<evidence type="ECO:0000256" key="1">
    <source>
        <dbReference type="SAM" id="MobiDB-lite"/>
    </source>
</evidence>
<sequence length="159" mass="16873">MPTRFRKTAKGLAEIETRAHRLSPRLRALLIMVDGKRDLAALEALMPQQAEAALAELTSQGFIEASGESAAAAPTPATVPAQPAPPPPSPAADFEKLRREAVRALNDLAGPAAETVALRMEKARNTDELRPLIAQAAQTVANMRGRAAAEAYAARFAQV</sequence>
<dbReference type="OrthoDB" id="8588059at2"/>
<comment type="caution">
    <text evidence="2">The sequence shown here is derived from an EMBL/GenBank/DDBJ whole genome shotgun (WGS) entry which is preliminary data.</text>
</comment>
<organism evidence="2 3">
    <name type="scientific">Rubrivivax rivuli</name>
    <dbReference type="NCBI Taxonomy" id="1862385"/>
    <lineage>
        <taxon>Bacteria</taxon>
        <taxon>Pseudomonadati</taxon>
        <taxon>Pseudomonadota</taxon>
        <taxon>Betaproteobacteria</taxon>
        <taxon>Burkholderiales</taxon>
        <taxon>Sphaerotilaceae</taxon>
        <taxon>Rubrivivax</taxon>
    </lineage>
</organism>
<name>A0A437R9F5_9BURK</name>
<evidence type="ECO:0000313" key="2">
    <source>
        <dbReference type="EMBL" id="RVU43418.1"/>
    </source>
</evidence>
<feature type="region of interest" description="Disordered" evidence="1">
    <location>
        <begin position="65"/>
        <end position="93"/>
    </location>
</feature>
<dbReference type="EMBL" id="SACR01000007">
    <property type="protein sequence ID" value="RVU43418.1"/>
    <property type="molecule type" value="Genomic_DNA"/>
</dbReference>
<dbReference type="Proteomes" id="UP000285575">
    <property type="component" value="Unassembled WGS sequence"/>
</dbReference>
<dbReference type="RefSeq" id="WP_128230702.1">
    <property type="nucleotide sequence ID" value="NZ_SACR01000007.1"/>
</dbReference>
<proteinExistence type="predicted"/>
<reference evidence="2 3" key="1">
    <citation type="submission" date="2019-01" db="EMBL/GenBank/DDBJ databases">
        <authorList>
            <person name="Chen W.-M."/>
        </authorList>
    </citation>
    <scope>NUCLEOTIDE SEQUENCE [LARGE SCALE GENOMIC DNA]</scope>
    <source>
        <strain evidence="2 3">KYPY4</strain>
    </source>
</reference>
<accession>A0A437R9F5</accession>
<evidence type="ECO:0000313" key="3">
    <source>
        <dbReference type="Proteomes" id="UP000285575"/>
    </source>
</evidence>
<dbReference type="AlphaFoldDB" id="A0A437R9F5"/>
<gene>
    <name evidence="2" type="ORF">EOE66_21005</name>
</gene>
<feature type="compositionally biased region" description="Low complexity" evidence="1">
    <location>
        <begin position="69"/>
        <end position="81"/>
    </location>
</feature>
<keyword evidence="3" id="KW-1185">Reference proteome</keyword>
<protein>
    <submittedName>
        <fullName evidence="2">Uncharacterized protein</fullName>
    </submittedName>
</protein>